<dbReference type="EMBL" id="JBHMCF010000036">
    <property type="protein sequence ID" value="MFB9473703.1"/>
    <property type="molecule type" value="Genomic_DNA"/>
</dbReference>
<dbReference type="Proteomes" id="UP001589568">
    <property type="component" value="Unassembled WGS sequence"/>
</dbReference>
<dbReference type="PANTHER" id="PTHR48079">
    <property type="entry name" value="PROTEIN YEEZ"/>
    <property type="match status" value="1"/>
</dbReference>
<dbReference type="Pfam" id="PF01370">
    <property type="entry name" value="Epimerase"/>
    <property type="match status" value="1"/>
</dbReference>
<protein>
    <submittedName>
        <fullName evidence="3">NAD-dependent epimerase/dehydratase family protein</fullName>
    </submittedName>
</protein>
<evidence type="ECO:0000259" key="2">
    <source>
        <dbReference type="Pfam" id="PF01370"/>
    </source>
</evidence>
<dbReference type="PANTHER" id="PTHR48079:SF6">
    <property type="entry name" value="NAD(P)-BINDING DOMAIN-CONTAINING PROTEIN-RELATED"/>
    <property type="match status" value="1"/>
</dbReference>
<feature type="domain" description="NAD-dependent epimerase/dehydratase" evidence="2">
    <location>
        <begin position="3"/>
        <end position="212"/>
    </location>
</feature>
<keyword evidence="4" id="KW-1185">Reference proteome</keyword>
<accession>A0ABV5NTP8</accession>
<sequence>MRIFITGASGYFGGVLTEHLISAGHTVEALARSDRAAARVAELGATPVAGGLADTAVLHEAAARNDAVVHAAVDYGDPAMQDVEQPALDALLTGLADGRPFVYTSTGLVYPDTKGRPVTEDEEVSEQTARQPHKYLGERRVLAATNLAATVIRAGLIYGRGGSAMLQGLIAGARAQGVATYVGDGRNIWSTVHVDDLAALYAAVLTGGEGGGMGGGIVNAATRTGMAFREMVEAVATLTGTHTASLSLDQATQLFGDLAHMLAGSTPLDPSRAERLYGWKPAGPSLVEDVTRGSYAAA</sequence>
<dbReference type="RefSeq" id="WP_345385617.1">
    <property type="nucleotide sequence ID" value="NZ_BAAAXS010000001.1"/>
</dbReference>
<proteinExistence type="predicted"/>
<dbReference type="Gene3D" id="3.40.50.720">
    <property type="entry name" value="NAD(P)-binding Rossmann-like Domain"/>
    <property type="match status" value="1"/>
</dbReference>
<evidence type="ECO:0000256" key="1">
    <source>
        <dbReference type="SAM" id="MobiDB-lite"/>
    </source>
</evidence>
<reference evidence="3 4" key="1">
    <citation type="submission" date="2024-09" db="EMBL/GenBank/DDBJ databases">
        <authorList>
            <person name="Sun Q."/>
            <person name="Mori K."/>
        </authorList>
    </citation>
    <scope>NUCLEOTIDE SEQUENCE [LARGE SCALE GENOMIC DNA]</scope>
    <source>
        <strain evidence="3 4">JCM 3324</strain>
    </source>
</reference>
<dbReference type="InterPro" id="IPR036291">
    <property type="entry name" value="NAD(P)-bd_dom_sf"/>
</dbReference>
<gene>
    <name evidence="3" type="ORF">ACFFR3_29775</name>
</gene>
<dbReference type="InterPro" id="IPR001509">
    <property type="entry name" value="Epimerase_deHydtase"/>
</dbReference>
<organism evidence="3 4">
    <name type="scientific">Nonomuraea salmonea</name>
    <dbReference type="NCBI Taxonomy" id="46181"/>
    <lineage>
        <taxon>Bacteria</taxon>
        <taxon>Bacillati</taxon>
        <taxon>Actinomycetota</taxon>
        <taxon>Actinomycetes</taxon>
        <taxon>Streptosporangiales</taxon>
        <taxon>Streptosporangiaceae</taxon>
        <taxon>Nonomuraea</taxon>
    </lineage>
</organism>
<dbReference type="SUPFAM" id="SSF51735">
    <property type="entry name" value="NAD(P)-binding Rossmann-fold domains"/>
    <property type="match status" value="1"/>
</dbReference>
<feature type="region of interest" description="Disordered" evidence="1">
    <location>
        <begin position="113"/>
        <end position="132"/>
    </location>
</feature>
<evidence type="ECO:0000313" key="3">
    <source>
        <dbReference type="EMBL" id="MFB9473703.1"/>
    </source>
</evidence>
<evidence type="ECO:0000313" key="4">
    <source>
        <dbReference type="Proteomes" id="UP001589568"/>
    </source>
</evidence>
<name>A0ABV5NTP8_9ACTN</name>
<comment type="caution">
    <text evidence="3">The sequence shown here is derived from an EMBL/GenBank/DDBJ whole genome shotgun (WGS) entry which is preliminary data.</text>
</comment>
<dbReference type="InterPro" id="IPR051783">
    <property type="entry name" value="NAD(P)-dependent_oxidoreduct"/>
</dbReference>